<feature type="region of interest" description="Disordered" evidence="7">
    <location>
        <begin position="1"/>
        <end position="102"/>
    </location>
</feature>
<evidence type="ECO:0000256" key="7">
    <source>
        <dbReference type="SAM" id="MobiDB-lite"/>
    </source>
</evidence>
<keyword evidence="5 6" id="KW-0539">Nucleus</keyword>
<evidence type="ECO:0000256" key="4">
    <source>
        <dbReference type="ARBA" id="ARBA00022552"/>
    </source>
</evidence>
<keyword evidence="9" id="KW-1185">Reference proteome</keyword>
<proteinExistence type="inferred from homology"/>
<reference evidence="8 9" key="1">
    <citation type="journal article" date="2022" name="Cell">
        <title>Repeat-based holocentromeres influence genome architecture and karyotype evolution.</title>
        <authorList>
            <person name="Hofstatter P.G."/>
            <person name="Thangavel G."/>
            <person name="Lux T."/>
            <person name="Neumann P."/>
            <person name="Vondrak T."/>
            <person name="Novak P."/>
            <person name="Zhang M."/>
            <person name="Costa L."/>
            <person name="Castellani M."/>
            <person name="Scott A."/>
            <person name="Toegelov H."/>
            <person name="Fuchs J."/>
            <person name="Mata-Sucre Y."/>
            <person name="Dias Y."/>
            <person name="Vanzela A.L.L."/>
            <person name="Huettel B."/>
            <person name="Almeida C.C.S."/>
            <person name="Simkova H."/>
            <person name="Souza G."/>
            <person name="Pedrosa-Harand A."/>
            <person name="Macas J."/>
            <person name="Mayer K.F.X."/>
            <person name="Houben A."/>
            <person name="Marques A."/>
        </authorList>
    </citation>
    <scope>NUCLEOTIDE SEQUENCE [LARGE SCALE GENOMIC DNA]</scope>
    <source>
        <strain evidence="8">RhyTen1mFocal</strain>
    </source>
</reference>
<dbReference type="InterPro" id="IPR009292">
    <property type="entry name" value="RRP36"/>
</dbReference>
<feature type="region of interest" description="Disordered" evidence="7">
    <location>
        <begin position="242"/>
        <end position="267"/>
    </location>
</feature>
<comment type="similarity">
    <text evidence="2 6">Belongs to the RRP36 family.</text>
</comment>
<gene>
    <name evidence="8" type="ORF">LUZ61_019804</name>
</gene>
<comment type="subunit">
    <text evidence="6">Associates with 90S and pre-40S pre-ribosomal particles.</text>
</comment>
<dbReference type="GO" id="GO:0030686">
    <property type="term" value="C:90S preribosome"/>
    <property type="evidence" value="ECO:0007669"/>
    <property type="project" value="TreeGrafter"/>
</dbReference>
<comment type="function">
    <text evidence="6">Component of the 90S pre-ribosome involved in the maturation of rRNAs. Required for early cleavages of the pre-RNAs in the 40S ribosomal subunit maturation pathway.</text>
</comment>
<protein>
    <recommendedName>
        <fullName evidence="6">rRNA biogenesis protein RRP36</fullName>
    </recommendedName>
</protein>
<sequence length="267" mass="30827">MGNHKRFSGGGGEEEEEEERESTSSENDEGSESETESESESVSGEELEIERELADVPFEELQRALADGSHLSAPLKKKKFATEKKPSRANKNRPMEVSSKIRPKKFREVVQVPKKVVRDPRFESLCGTLDTEGFRKRYNFLYEVQLPAERQKLQEMIAKSKNPDVISELKSHVSWIDKQLKSDHNKATESKILSEHIKKEKEAAKIGKKPYYLKKSEIRNRKLVQKYNELKDAGKLDSFIEKRRRKNASKDHRYMPYRRPGESSGAK</sequence>
<accession>A0AAD5ZBU2</accession>
<dbReference type="Pfam" id="PF06102">
    <property type="entry name" value="RRP36"/>
    <property type="match status" value="1"/>
</dbReference>
<evidence type="ECO:0000256" key="5">
    <source>
        <dbReference type="ARBA" id="ARBA00023242"/>
    </source>
</evidence>
<organism evidence="8 9">
    <name type="scientific">Rhynchospora tenuis</name>
    <dbReference type="NCBI Taxonomy" id="198213"/>
    <lineage>
        <taxon>Eukaryota</taxon>
        <taxon>Viridiplantae</taxon>
        <taxon>Streptophyta</taxon>
        <taxon>Embryophyta</taxon>
        <taxon>Tracheophyta</taxon>
        <taxon>Spermatophyta</taxon>
        <taxon>Magnoliopsida</taxon>
        <taxon>Liliopsida</taxon>
        <taxon>Poales</taxon>
        <taxon>Cyperaceae</taxon>
        <taxon>Cyperoideae</taxon>
        <taxon>Rhynchosporeae</taxon>
        <taxon>Rhynchospora</taxon>
    </lineage>
</organism>
<comment type="caution">
    <text evidence="8">The sequence shown here is derived from an EMBL/GenBank/DDBJ whole genome shotgun (WGS) entry which is preliminary data.</text>
</comment>
<dbReference type="GO" id="GO:0005730">
    <property type="term" value="C:nucleolus"/>
    <property type="evidence" value="ECO:0007669"/>
    <property type="project" value="UniProtKB-SubCell"/>
</dbReference>
<dbReference type="AlphaFoldDB" id="A0AAD5ZBU2"/>
<evidence type="ECO:0000256" key="3">
    <source>
        <dbReference type="ARBA" id="ARBA00022517"/>
    </source>
</evidence>
<evidence type="ECO:0000313" key="9">
    <source>
        <dbReference type="Proteomes" id="UP001210211"/>
    </source>
</evidence>
<name>A0AAD5ZBU2_9POAL</name>
<keyword evidence="6" id="KW-0687">Ribonucleoprotein</keyword>
<dbReference type="GO" id="GO:0000462">
    <property type="term" value="P:maturation of SSU-rRNA from tricistronic rRNA transcript (SSU-rRNA, 5.8S rRNA, LSU-rRNA)"/>
    <property type="evidence" value="ECO:0007669"/>
    <property type="project" value="TreeGrafter"/>
</dbReference>
<feature type="compositionally biased region" description="Acidic residues" evidence="7">
    <location>
        <begin position="12"/>
        <end position="49"/>
    </location>
</feature>
<keyword evidence="4 6" id="KW-0698">rRNA processing</keyword>
<comment type="subcellular location">
    <subcellularLocation>
        <location evidence="1 6">Nucleus</location>
        <location evidence="1 6">Nucleolus</location>
    </subcellularLocation>
</comment>
<evidence type="ECO:0000256" key="6">
    <source>
        <dbReference type="RuleBase" id="RU368027"/>
    </source>
</evidence>
<dbReference type="EMBL" id="JAMRDG010000002">
    <property type="protein sequence ID" value="KAJ3690640.1"/>
    <property type="molecule type" value="Genomic_DNA"/>
</dbReference>
<evidence type="ECO:0000256" key="1">
    <source>
        <dbReference type="ARBA" id="ARBA00004604"/>
    </source>
</evidence>
<keyword evidence="3 6" id="KW-0690">Ribosome biogenesis</keyword>
<dbReference type="PANTHER" id="PTHR21738:SF0">
    <property type="entry name" value="RIBOSOMAL RNA PROCESSING PROTEIN 36 HOMOLOG"/>
    <property type="match status" value="1"/>
</dbReference>
<dbReference type="Proteomes" id="UP001210211">
    <property type="component" value="Unassembled WGS sequence"/>
</dbReference>
<evidence type="ECO:0000313" key="8">
    <source>
        <dbReference type="EMBL" id="KAJ3690640.1"/>
    </source>
</evidence>
<dbReference type="PANTHER" id="PTHR21738">
    <property type="entry name" value="RIBOSOMAL RNA PROCESSING PROTEIN 36 HOMOLOG"/>
    <property type="match status" value="1"/>
</dbReference>
<evidence type="ECO:0000256" key="2">
    <source>
        <dbReference type="ARBA" id="ARBA00009418"/>
    </source>
</evidence>